<organism evidence="2 3">
    <name type="scientific">Ranitomeya imitator</name>
    <name type="common">mimic poison frog</name>
    <dbReference type="NCBI Taxonomy" id="111125"/>
    <lineage>
        <taxon>Eukaryota</taxon>
        <taxon>Metazoa</taxon>
        <taxon>Chordata</taxon>
        <taxon>Craniata</taxon>
        <taxon>Vertebrata</taxon>
        <taxon>Euteleostomi</taxon>
        <taxon>Amphibia</taxon>
        <taxon>Batrachia</taxon>
        <taxon>Anura</taxon>
        <taxon>Neobatrachia</taxon>
        <taxon>Hyloidea</taxon>
        <taxon>Dendrobatidae</taxon>
        <taxon>Dendrobatinae</taxon>
        <taxon>Ranitomeya</taxon>
    </lineage>
</organism>
<dbReference type="EMBL" id="CAUEEQ010012734">
    <property type="protein sequence ID" value="CAJ0936718.1"/>
    <property type="molecule type" value="Genomic_DNA"/>
</dbReference>
<gene>
    <name evidence="2" type="ORF">RIMI_LOCUS6900564</name>
</gene>
<sequence>IPSNEFKSRDFERECRHLTGLELHSATIAEYIKTQRIPRGLRDNIDFCQRFEQILNKCSLDLMTLTLDYLHKEVKISQDKLQNIETQLKDSSSKEEFDSIKSRMKENLESYRLETEKRKRQKFIRDTQDYLQNRVYRWRGSTTSYRYNYRGLRFTEGSSASSSDNERTDTYRVPFLGTGRRNNQRKGRGGVVNAAETNRHTMNTRSQFALSHN</sequence>
<name>A0ABN9LFA1_9NEOB</name>
<dbReference type="Proteomes" id="UP001176940">
    <property type="component" value="Unassembled WGS sequence"/>
</dbReference>
<reference evidence="2" key="1">
    <citation type="submission" date="2023-07" db="EMBL/GenBank/DDBJ databases">
        <authorList>
            <person name="Stuckert A."/>
        </authorList>
    </citation>
    <scope>NUCLEOTIDE SEQUENCE</scope>
</reference>
<keyword evidence="3" id="KW-1185">Reference proteome</keyword>
<feature type="non-terminal residue" evidence="2">
    <location>
        <position position="1"/>
    </location>
</feature>
<evidence type="ECO:0000256" key="1">
    <source>
        <dbReference type="SAM" id="MobiDB-lite"/>
    </source>
</evidence>
<comment type="caution">
    <text evidence="2">The sequence shown here is derived from an EMBL/GenBank/DDBJ whole genome shotgun (WGS) entry which is preliminary data.</text>
</comment>
<evidence type="ECO:0000313" key="3">
    <source>
        <dbReference type="Proteomes" id="UP001176940"/>
    </source>
</evidence>
<protein>
    <submittedName>
        <fullName evidence="2">Uncharacterized protein</fullName>
    </submittedName>
</protein>
<accession>A0ABN9LFA1</accession>
<feature type="region of interest" description="Disordered" evidence="1">
    <location>
        <begin position="156"/>
        <end position="191"/>
    </location>
</feature>
<proteinExistence type="predicted"/>
<evidence type="ECO:0000313" key="2">
    <source>
        <dbReference type="EMBL" id="CAJ0936718.1"/>
    </source>
</evidence>